<dbReference type="InterPro" id="IPR043472">
    <property type="entry name" value="Macro_dom-like"/>
</dbReference>
<dbReference type="PANTHER" id="PTHR11963">
    <property type="entry name" value="LEUCINE AMINOPEPTIDASE-RELATED"/>
    <property type="match status" value="1"/>
</dbReference>
<evidence type="ECO:0000256" key="8">
    <source>
        <dbReference type="HAMAP-Rule" id="MF_00181"/>
    </source>
</evidence>
<proteinExistence type="inferred from homology"/>
<evidence type="ECO:0000256" key="4">
    <source>
        <dbReference type="ARBA" id="ARBA00022438"/>
    </source>
</evidence>
<dbReference type="EC" id="3.4.11.1" evidence="8"/>
<dbReference type="InterPro" id="IPR000819">
    <property type="entry name" value="Peptidase_M17_C"/>
</dbReference>
<keyword evidence="6 8" id="KW-0378">Hydrolase</keyword>
<keyword evidence="8" id="KW-0479">Metal-binding</keyword>
<dbReference type="HAMAP" id="MF_00181">
    <property type="entry name" value="Cytosol_peptidase_M17"/>
    <property type="match status" value="1"/>
</dbReference>
<dbReference type="PRINTS" id="PR00481">
    <property type="entry name" value="LAMNOPPTDASE"/>
</dbReference>
<dbReference type="GO" id="GO:0030145">
    <property type="term" value="F:manganese ion binding"/>
    <property type="evidence" value="ECO:0007669"/>
    <property type="project" value="UniProtKB-UniRule"/>
</dbReference>
<dbReference type="SUPFAM" id="SSF52949">
    <property type="entry name" value="Macro domain-like"/>
    <property type="match status" value="1"/>
</dbReference>
<reference evidence="11 12" key="2">
    <citation type="journal article" date="2016" name="J. Biotechnol.">
        <title>Complete genome sequence of Arthrobacter alpinus ERGS4:06, a yellow pigmented bacterium tolerant to cold and radiations isolated from Sikkim Himalaya.</title>
        <authorList>
            <person name="Kumar R."/>
            <person name="Singh D."/>
            <person name="Swarnkar M.K."/>
            <person name="Singh A.K."/>
            <person name="Kumar S."/>
        </authorList>
    </citation>
    <scope>NUCLEOTIDE SEQUENCE [LARGE SCALE GENOMIC DNA]</scope>
    <source>
        <strain evidence="11 12">ERGS4:06</strain>
    </source>
</reference>
<gene>
    <name evidence="8" type="primary">pepA</name>
    <name evidence="11" type="ORF">AS189_06730</name>
</gene>
<dbReference type="EMBL" id="CP013200">
    <property type="protein sequence ID" value="ALO66244.1"/>
    <property type="molecule type" value="Genomic_DNA"/>
</dbReference>
<comment type="subcellular location">
    <subcellularLocation>
        <location evidence="8">Cytoplasm</location>
    </subcellularLocation>
</comment>
<dbReference type="Proteomes" id="UP000059574">
    <property type="component" value="Chromosome"/>
</dbReference>
<dbReference type="GO" id="GO:0006508">
    <property type="term" value="P:proteolysis"/>
    <property type="evidence" value="ECO:0007669"/>
    <property type="project" value="UniProtKB-KW"/>
</dbReference>
<keyword evidence="8" id="KW-0464">Manganese</keyword>
<evidence type="ECO:0000313" key="12">
    <source>
        <dbReference type="Proteomes" id="UP000059574"/>
    </source>
</evidence>
<keyword evidence="4 8" id="KW-0031">Aminopeptidase</keyword>
<name>A0A0S2LXM8_9MICC</name>
<dbReference type="GO" id="GO:0070006">
    <property type="term" value="F:metalloaminopeptidase activity"/>
    <property type="evidence" value="ECO:0007669"/>
    <property type="project" value="InterPro"/>
</dbReference>
<dbReference type="Pfam" id="PF00883">
    <property type="entry name" value="Peptidase_M17"/>
    <property type="match status" value="1"/>
</dbReference>
<dbReference type="Pfam" id="PF02789">
    <property type="entry name" value="Peptidase_M17_N"/>
    <property type="match status" value="1"/>
</dbReference>
<dbReference type="Gene3D" id="3.40.220.10">
    <property type="entry name" value="Leucine Aminopeptidase, subunit E, domain 1"/>
    <property type="match status" value="1"/>
</dbReference>
<comment type="cofactor">
    <cofactor evidence="8">
        <name>Mn(2+)</name>
        <dbReference type="ChEBI" id="CHEBI:29035"/>
    </cofactor>
    <text evidence="8">Binds 2 manganese ions per subunit.</text>
</comment>
<feature type="binding site" evidence="8">
    <location>
        <position position="271"/>
    </location>
    <ligand>
        <name>Mn(2+)</name>
        <dbReference type="ChEBI" id="CHEBI:29035"/>
        <label>2</label>
    </ligand>
</feature>
<feature type="active site" evidence="8">
    <location>
        <position position="353"/>
    </location>
</feature>
<feature type="active site" evidence="8">
    <location>
        <position position="278"/>
    </location>
</feature>
<comment type="catalytic activity">
    <reaction evidence="2 8">
        <text>Release of an N-terminal amino acid, preferentially leucine, but not glutamic or aspartic acids.</text>
        <dbReference type="EC" id="3.4.11.10"/>
    </reaction>
</comment>
<feature type="region of interest" description="Disordered" evidence="9">
    <location>
        <begin position="1"/>
        <end position="27"/>
    </location>
</feature>
<dbReference type="PROSITE" id="PS00631">
    <property type="entry name" value="CYTOSOL_AP"/>
    <property type="match status" value="1"/>
</dbReference>
<keyword evidence="8" id="KW-0963">Cytoplasm</keyword>
<evidence type="ECO:0000256" key="6">
    <source>
        <dbReference type="ARBA" id="ARBA00022801"/>
    </source>
</evidence>
<dbReference type="RefSeq" id="WP_062286864.1">
    <property type="nucleotide sequence ID" value="NZ_CP013200.1"/>
</dbReference>
<dbReference type="SUPFAM" id="SSF53187">
    <property type="entry name" value="Zn-dependent exopeptidases"/>
    <property type="match status" value="1"/>
</dbReference>
<evidence type="ECO:0000256" key="3">
    <source>
        <dbReference type="ARBA" id="ARBA00009528"/>
    </source>
</evidence>
<protein>
    <recommendedName>
        <fullName evidence="8">Probable cytosol aminopeptidase</fullName>
        <ecNumber evidence="8">3.4.11.1</ecNumber>
    </recommendedName>
    <alternativeName>
        <fullName evidence="8">Leucine aminopeptidase</fullName>
        <shortName evidence="8">LAP</shortName>
        <ecNumber evidence="8">3.4.11.10</ecNumber>
    </alternativeName>
    <alternativeName>
        <fullName evidence="8">Leucyl aminopeptidase</fullName>
    </alternativeName>
</protein>
<evidence type="ECO:0000256" key="1">
    <source>
        <dbReference type="ARBA" id="ARBA00000135"/>
    </source>
</evidence>
<feature type="binding site" evidence="8">
    <location>
        <position position="290"/>
    </location>
    <ligand>
        <name>Mn(2+)</name>
        <dbReference type="ChEBI" id="CHEBI:29035"/>
        <label>2</label>
    </ligand>
</feature>
<comment type="function">
    <text evidence="7 8">Presumably involved in the processing and regular turnover of intracellular proteins. Catalyzes the removal of unsubstituted N-terminal amino acids from various peptides.</text>
</comment>
<accession>A0A0S2LXM8</accession>
<dbReference type="CDD" id="cd00433">
    <property type="entry name" value="Peptidase_M17"/>
    <property type="match status" value="1"/>
</dbReference>
<dbReference type="GO" id="GO:0005737">
    <property type="term" value="C:cytoplasm"/>
    <property type="evidence" value="ECO:0007669"/>
    <property type="project" value="UniProtKB-SubCell"/>
</dbReference>
<comment type="similarity">
    <text evidence="3 8">Belongs to the peptidase M17 family.</text>
</comment>
<dbReference type="InterPro" id="IPR011356">
    <property type="entry name" value="Leucine_aapep/pepB"/>
</dbReference>
<feature type="binding site" evidence="8">
    <location>
        <position position="349"/>
    </location>
    <ligand>
        <name>Mn(2+)</name>
        <dbReference type="ChEBI" id="CHEBI:29035"/>
        <label>1</label>
    </ligand>
</feature>
<evidence type="ECO:0000256" key="7">
    <source>
        <dbReference type="ARBA" id="ARBA00049972"/>
    </source>
</evidence>
<evidence type="ECO:0000256" key="5">
    <source>
        <dbReference type="ARBA" id="ARBA00022670"/>
    </source>
</evidence>
<organism evidence="11 12">
    <name type="scientific">Arthrobacter alpinus</name>
    <dbReference type="NCBI Taxonomy" id="656366"/>
    <lineage>
        <taxon>Bacteria</taxon>
        <taxon>Bacillati</taxon>
        <taxon>Actinomycetota</taxon>
        <taxon>Actinomycetes</taxon>
        <taxon>Micrococcales</taxon>
        <taxon>Micrococcaceae</taxon>
        <taxon>Arthrobacter</taxon>
    </lineage>
</organism>
<evidence type="ECO:0000256" key="9">
    <source>
        <dbReference type="SAM" id="MobiDB-lite"/>
    </source>
</evidence>
<dbReference type="PANTHER" id="PTHR11963:SF23">
    <property type="entry name" value="CYTOSOL AMINOPEPTIDASE"/>
    <property type="match status" value="1"/>
</dbReference>
<evidence type="ECO:0000256" key="2">
    <source>
        <dbReference type="ARBA" id="ARBA00000967"/>
    </source>
</evidence>
<dbReference type="Gene3D" id="3.40.630.10">
    <property type="entry name" value="Zn peptidases"/>
    <property type="match status" value="1"/>
</dbReference>
<sequence length="500" mass="50562">MAHSPNKLIPESYDPAPSLQLDPSVSASSAPSGEASAVGYYVSIEGVVPAELGLDRATLASAGFTGAAGQSLVLPRAGSTAVIAVGAGSGAVRTVDELRDGAAAFAAAAARHETLALVLPAGHGVAGDAAAQASVEGALLARYRFNALKSDPKSVAVASLEIVGTGEGAEAGAARGKVLARSAALARDLANNPPGHLTAAEYADFAAVQGPSFGLSVETFGLAELIDMGCGGLLGVNAGSFEEPRLIVLRYVPESEPTAHLALVGKGIMYDSGGISLKPSDPMHLAMKMDMAGSGAVMAAMTGLRDLGATAAVSAWLVCTDNMPSGTATKLGDVLTARNGTTVEVKNTDAEGRLVMMDALSLAMEETPDAIVDAATLTGAAMAALGTLVGAVIGNDQALVEQIKTAGAATGESIWQLPLESRYRKQLDSDIADISNMGGPTAGAITAGLFLAEFVKGTPWAHLDIAGTMKSDSNDSWRPIGATGFGTRLLSEFIVNYTKP</sequence>
<dbReference type="InterPro" id="IPR008283">
    <property type="entry name" value="Peptidase_M17_N"/>
</dbReference>
<dbReference type="InterPro" id="IPR023042">
    <property type="entry name" value="Peptidase_M17_leu_NH2_pept"/>
</dbReference>
<keyword evidence="5 8" id="KW-0645">Protease</keyword>
<evidence type="ECO:0000259" key="10">
    <source>
        <dbReference type="PROSITE" id="PS00631"/>
    </source>
</evidence>
<reference evidence="12" key="1">
    <citation type="submission" date="2015-11" db="EMBL/GenBank/DDBJ databases">
        <authorList>
            <person name="Kumar R."/>
            <person name="Singh D."/>
            <person name="Swarnkar M.K."/>
            <person name="Singh A.K."/>
            <person name="Kumar S."/>
        </authorList>
    </citation>
    <scope>NUCLEOTIDE SEQUENCE [LARGE SCALE GENOMIC DNA]</scope>
    <source>
        <strain evidence="12">ERGS4:06</strain>
    </source>
</reference>
<evidence type="ECO:0000313" key="11">
    <source>
        <dbReference type="EMBL" id="ALO66244.1"/>
    </source>
</evidence>
<feature type="domain" description="Cytosol aminopeptidase" evidence="10">
    <location>
        <begin position="347"/>
        <end position="354"/>
    </location>
</feature>
<comment type="catalytic activity">
    <reaction evidence="1 8">
        <text>Release of an N-terminal amino acid, Xaa-|-Yaa-, in which Xaa is preferably Leu, but may be other amino acids including Pro although not Arg or Lys, and Yaa may be Pro. Amino acid amides and methyl esters are also readily hydrolyzed, but rates on arylamides are exceedingly low.</text>
        <dbReference type="EC" id="3.4.11.1"/>
    </reaction>
</comment>
<feature type="binding site" evidence="8">
    <location>
        <position position="266"/>
    </location>
    <ligand>
        <name>Mn(2+)</name>
        <dbReference type="ChEBI" id="CHEBI:29035"/>
        <label>2</label>
    </ligand>
</feature>
<feature type="binding site" evidence="8">
    <location>
        <position position="351"/>
    </location>
    <ligand>
        <name>Mn(2+)</name>
        <dbReference type="ChEBI" id="CHEBI:29035"/>
        <label>2</label>
    </ligand>
</feature>
<dbReference type="OrthoDB" id="9809354at2"/>
<feature type="binding site" evidence="8">
    <location>
        <position position="351"/>
    </location>
    <ligand>
        <name>Mn(2+)</name>
        <dbReference type="ChEBI" id="CHEBI:29035"/>
        <label>1</label>
    </ligand>
</feature>
<dbReference type="AlphaFoldDB" id="A0A0S2LXM8"/>
<dbReference type="EC" id="3.4.11.10" evidence="8"/>
<feature type="binding site" evidence="8">
    <location>
        <position position="271"/>
    </location>
    <ligand>
        <name>Mn(2+)</name>
        <dbReference type="ChEBI" id="CHEBI:29035"/>
        <label>1</label>
    </ligand>
</feature>